<keyword evidence="14" id="KW-1185">Reference proteome</keyword>
<dbReference type="GO" id="GO:0016780">
    <property type="term" value="F:phosphotransferase activity, for other substituted phosphate groups"/>
    <property type="evidence" value="ECO:0007669"/>
    <property type="project" value="UniProtKB-UniRule"/>
</dbReference>
<evidence type="ECO:0000256" key="7">
    <source>
        <dbReference type="ARBA" id="ARBA00023136"/>
    </source>
</evidence>
<keyword evidence="8 9" id="KW-0961">Cell wall biogenesis/degradation</keyword>
<name>I8IX01_9BACL</name>
<dbReference type="InterPro" id="IPR004474">
    <property type="entry name" value="LytR_CpsA_psr"/>
</dbReference>
<proteinExistence type="inferred from homology"/>
<dbReference type="Gene3D" id="3.40.630.190">
    <property type="entry name" value="LCP protein"/>
    <property type="match status" value="1"/>
</dbReference>
<gene>
    <name evidence="9" type="primary">tagU</name>
    <name evidence="13" type="ORF">A374_18189</name>
</gene>
<feature type="transmembrane region" description="Helical" evidence="11">
    <location>
        <begin position="18"/>
        <end position="38"/>
    </location>
</feature>
<evidence type="ECO:0000256" key="6">
    <source>
        <dbReference type="ARBA" id="ARBA00022989"/>
    </source>
</evidence>
<keyword evidence="6 9" id="KW-1133">Transmembrane helix</keyword>
<dbReference type="NCBIfam" id="TIGR00350">
    <property type="entry name" value="lytR_cpsA_psr"/>
    <property type="match status" value="1"/>
</dbReference>
<feature type="region of interest" description="Disordered" evidence="10">
    <location>
        <begin position="47"/>
        <end position="68"/>
    </location>
</feature>
<dbReference type="InterPro" id="IPR050922">
    <property type="entry name" value="LytR/CpsA/Psr_CW_biosynth"/>
</dbReference>
<dbReference type="InterPro" id="IPR023734">
    <property type="entry name" value="TagU"/>
</dbReference>
<dbReference type="GO" id="GO:0005886">
    <property type="term" value="C:plasma membrane"/>
    <property type="evidence" value="ECO:0007669"/>
    <property type="project" value="UniProtKB-SubCell"/>
</dbReference>
<dbReference type="STRING" id="1196324.A374_18189"/>
<feature type="domain" description="Cell envelope-related transcriptional attenuator" evidence="12">
    <location>
        <begin position="88"/>
        <end position="231"/>
    </location>
</feature>
<keyword evidence="3 9" id="KW-0808">Transferase</keyword>
<dbReference type="Pfam" id="PF03816">
    <property type="entry name" value="LytR_cpsA_psr"/>
    <property type="match status" value="1"/>
</dbReference>
<dbReference type="EC" id="2.7.8.-" evidence="9"/>
<sequence length="313" mass="35176">MENSRTTRTKKKRRGLKIVLLILVVFLAIGAGGVYWVYSSLKDTASDMHDQTSWKGSDKRKEEVKTGSGQPFSALILGVDERQGDRGRSDTMVLVTVNPKNNKTTMMSIPRDTRTEIVGKNTTDKINHAYAFGGVKMAMKSVENLFDIPIDYFVKVNMESFQGIVNELGGVTVNNERLAFKYDGYDFPKGQLNLSGKEALAYTRMRKEDPEGDFGRNERQRQVITAIINKGANVSSITKLGGLLNVLGSNVKTNMSFDEMKDIQANYKDARKDIETIKVQGEGKKINNIYYLIIKEKEINAIKTKLKQQLELN</sequence>
<dbReference type="EMBL" id="AKKV01000042">
    <property type="protein sequence ID" value="EIT83991.1"/>
    <property type="molecule type" value="Genomic_DNA"/>
</dbReference>
<dbReference type="GO" id="GO:0070726">
    <property type="term" value="P:cell wall assembly"/>
    <property type="evidence" value="ECO:0007669"/>
    <property type="project" value="UniProtKB-UniRule"/>
</dbReference>
<keyword evidence="5 9" id="KW-0735">Signal-anchor</keyword>
<reference evidence="13 14" key="1">
    <citation type="journal article" date="2012" name="J. Bacteriol.">
        <title>Genome of Bacillus macauensis ZFHKF-1, a Long-Chain-Forming Bacterium.</title>
        <authorList>
            <person name="Cai L."/>
            <person name="Zhang T."/>
        </authorList>
    </citation>
    <scope>NUCLEOTIDE SEQUENCE [LARGE SCALE GENOMIC DNA]</scope>
    <source>
        <strain evidence="13 14">ZFHKF-1</strain>
    </source>
</reference>
<protein>
    <recommendedName>
        <fullName evidence="9">Polyisoprenyl-teichoic acid--peptidoglycan teichoic acid transferase TagU</fullName>
        <ecNumber evidence="9">2.7.8.-</ecNumber>
    </recommendedName>
</protein>
<evidence type="ECO:0000256" key="9">
    <source>
        <dbReference type="HAMAP-Rule" id="MF_01140"/>
    </source>
</evidence>
<comment type="subcellular location">
    <subcellularLocation>
        <location evidence="9">Cell membrane</location>
        <topology evidence="9">Single-pass type II membrane protein</topology>
    </subcellularLocation>
</comment>
<evidence type="ECO:0000256" key="4">
    <source>
        <dbReference type="ARBA" id="ARBA00022692"/>
    </source>
</evidence>
<keyword evidence="4 9" id="KW-0812">Transmembrane</keyword>
<feature type="topological domain" description="Cytoplasmic" evidence="9">
    <location>
        <begin position="1"/>
        <end position="14"/>
    </location>
</feature>
<organism evidence="13 14">
    <name type="scientific">Fictibacillus macauensis ZFHKF-1</name>
    <dbReference type="NCBI Taxonomy" id="1196324"/>
    <lineage>
        <taxon>Bacteria</taxon>
        <taxon>Bacillati</taxon>
        <taxon>Bacillota</taxon>
        <taxon>Bacilli</taxon>
        <taxon>Bacillales</taxon>
        <taxon>Fictibacillaceae</taxon>
        <taxon>Fictibacillus</taxon>
    </lineage>
</organism>
<keyword evidence="2 9" id="KW-1003">Cell membrane</keyword>
<dbReference type="AlphaFoldDB" id="I8IX01"/>
<comment type="similarity">
    <text evidence="1 9">Belongs to the LytR/CpsA/Psr (LCP) family.</text>
</comment>
<keyword evidence="7 9" id="KW-0472">Membrane</keyword>
<evidence type="ECO:0000256" key="11">
    <source>
        <dbReference type="SAM" id="Phobius"/>
    </source>
</evidence>
<comment type="function">
    <text evidence="9">May catalyze the final step in cell wall teichoic acid biosynthesis, the transfer of the anionic cell wall polymers (APs) from their lipid-linked precursor to the cell wall peptidoglycan (PG).</text>
</comment>
<evidence type="ECO:0000256" key="10">
    <source>
        <dbReference type="SAM" id="MobiDB-lite"/>
    </source>
</evidence>
<comment type="caution">
    <text evidence="13">The sequence shown here is derived from an EMBL/GenBank/DDBJ whole genome shotgun (WGS) entry which is preliminary data.</text>
</comment>
<dbReference type="HAMAP" id="MF_01140">
    <property type="entry name" value="TagU_transferase"/>
    <property type="match status" value="1"/>
</dbReference>
<dbReference type="OrthoDB" id="27330at2"/>
<evidence type="ECO:0000313" key="13">
    <source>
        <dbReference type="EMBL" id="EIT83991.1"/>
    </source>
</evidence>
<dbReference type="PANTHER" id="PTHR33392">
    <property type="entry name" value="POLYISOPRENYL-TEICHOIC ACID--PEPTIDOGLYCAN TEICHOIC ACID TRANSFERASE TAGU"/>
    <property type="match status" value="1"/>
</dbReference>
<dbReference type="PANTHER" id="PTHR33392:SF6">
    <property type="entry name" value="POLYISOPRENYL-TEICHOIC ACID--PEPTIDOGLYCAN TEICHOIC ACID TRANSFERASE TAGU"/>
    <property type="match status" value="1"/>
</dbReference>
<dbReference type="Proteomes" id="UP000004080">
    <property type="component" value="Unassembled WGS sequence"/>
</dbReference>
<evidence type="ECO:0000256" key="8">
    <source>
        <dbReference type="ARBA" id="ARBA00023316"/>
    </source>
</evidence>
<feature type="compositionally biased region" description="Basic and acidic residues" evidence="10">
    <location>
        <begin position="47"/>
        <end position="65"/>
    </location>
</feature>
<evidence type="ECO:0000259" key="12">
    <source>
        <dbReference type="Pfam" id="PF03816"/>
    </source>
</evidence>
<evidence type="ECO:0000313" key="14">
    <source>
        <dbReference type="Proteomes" id="UP000004080"/>
    </source>
</evidence>
<dbReference type="RefSeq" id="WP_007203707.1">
    <property type="nucleotide sequence ID" value="NZ_AKKV01000042.1"/>
</dbReference>
<dbReference type="PATRIC" id="fig|1196324.3.peg.3710"/>
<feature type="topological domain" description="Extracellular" evidence="9">
    <location>
        <begin position="36"/>
        <end position="313"/>
    </location>
</feature>
<evidence type="ECO:0000256" key="5">
    <source>
        <dbReference type="ARBA" id="ARBA00022968"/>
    </source>
</evidence>
<comment type="pathway">
    <text evidence="9">Cell wall biogenesis.</text>
</comment>
<evidence type="ECO:0000256" key="2">
    <source>
        <dbReference type="ARBA" id="ARBA00022475"/>
    </source>
</evidence>
<dbReference type="eggNOG" id="COG1316">
    <property type="taxonomic scope" value="Bacteria"/>
</dbReference>
<accession>I8IX01</accession>
<evidence type="ECO:0000256" key="3">
    <source>
        <dbReference type="ARBA" id="ARBA00022679"/>
    </source>
</evidence>
<evidence type="ECO:0000256" key="1">
    <source>
        <dbReference type="ARBA" id="ARBA00006068"/>
    </source>
</evidence>